<dbReference type="EMBL" id="JAAIJQ010000313">
    <property type="protein sequence ID" value="NEV65443.1"/>
    <property type="molecule type" value="Genomic_DNA"/>
</dbReference>
<evidence type="ECO:0000313" key="2">
    <source>
        <dbReference type="EMBL" id="NEV65443.1"/>
    </source>
</evidence>
<reference evidence="2 3" key="1">
    <citation type="submission" date="2020-02" db="EMBL/GenBank/DDBJ databases">
        <title>Genome sequences of Thiorhodococcus mannitoliphagus and Thiorhodococcus minor, purple sulfur photosynthetic bacteria in the gammaproteobacterial family, Chromatiaceae.</title>
        <authorList>
            <person name="Aviles F.A."/>
            <person name="Meyer T.E."/>
            <person name="Kyndt J.A."/>
        </authorList>
    </citation>
    <scope>NUCLEOTIDE SEQUENCE [LARGE SCALE GENOMIC DNA]</scope>
    <source>
        <strain evidence="2 3">DSM 11518</strain>
    </source>
</reference>
<name>A0A6M0K8S6_9GAMM</name>
<gene>
    <name evidence="2" type="ORF">G3446_27125</name>
</gene>
<keyword evidence="3" id="KW-1185">Reference proteome</keyword>
<organism evidence="2 3">
    <name type="scientific">Thiorhodococcus minor</name>
    <dbReference type="NCBI Taxonomy" id="57489"/>
    <lineage>
        <taxon>Bacteria</taxon>
        <taxon>Pseudomonadati</taxon>
        <taxon>Pseudomonadota</taxon>
        <taxon>Gammaproteobacteria</taxon>
        <taxon>Chromatiales</taxon>
        <taxon>Chromatiaceae</taxon>
        <taxon>Thiorhodococcus</taxon>
    </lineage>
</organism>
<comment type="caution">
    <text evidence="2">The sequence shown here is derived from an EMBL/GenBank/DDBJ whole genome shotgun (WGS) entry which is preliminary data.</text>
</comment>
<proteinExistence type="predicted"/>
<evidence type="ECO:0000313" key="3">
    <source>
        <dbReference type="Proteomes" id="UP000483379"/>
    </source>
</evidence>
<sequence length="115" mass="11908">MQKIRPLARPAMAALLATPPRLTPTSVYTNDGAGPVYRITAPDGTVTFNDDALGHLQLLAPDPADCPAVGTDVTPMSAVADTATEVAMRGLSLADATLDDPAGTNPHPTHPRVKI</sequence>
<accession>A0A6M0K8S6</accession>
<protein>
    <submittedName>
        <fullName evidence="2">Uncharacterized protein</fullName>
    </submittedName>
</protein>
<dbReference type="Proteomes" id="UP000483379">
    <property type="component" value="Unassembled WGS sequence"/>
</dbReference>
<evidence type="ECO:0000256" key="1">
    <source>
        <dbReference type="SAM" id="MobiDB-lite"/>
    </source>
</evidence>
<feature type="region of interest" description="Disordered" evidence="1">
    <location>
        <begin position="96"/>
        <end position="115"/>
    </location>
</feature>
<dbReference type="AlphaFoldDB" id="A0A6M0K8S6"/>